<proteinExistence type="predicted"/>
<evidence type="ECO:0000313" key="2">
    <source>
        <dbReference type="EMBL" id="CAI5446903.1"/>
    </source>
</evidence>
<dbReference type="EMBL" id="CANHGI010000004">
    <property type="protein sequence ID" value="CAI5446903.1"/>
    <property type="molecule type" value="Genomic_DNA"/>
</dbReference>
<dbReference type="OrthoDB" id="5780300at2759"/>
<accession>A0A9P1N1Y1</accession>
<keyword evidence="1" id="KW-1133">Transmembrane helix</keyword>
<gene>
    <name evidence="2" type="ORF">CAMP_LOCUS9540</name>
</gene>
<evidence type="ECO:0000256" key="1">
    <source>
        <dbReference type="SAM" id="Phobius"/>
    </source>
</evidence>
<organism evidence="2 3">
    <name type="scientific">Caenorhabditis angaria</name>
    <dbReference type="NCBI Taxonomy" id="860376"/>
    <lineage>
        <taxon>Eukaryota</taxon>
        <taxon>Metazoa</taxon>
        <taxon>Ecdysozoa</taxon>
        <taxon>Nematoda</taxon>
        <taxon>Chromadorea</taxon>
        <taxon>Rhabditida</taxon>
        <taxon>Rhabditina</taxon>
        <taxon>Rhabditomorpha</taxon>
        <taxon>Rhabditoidea</taxon>
        <taxon>Rhabditidae</taxon>
        <taxon>Peloderinae</taxon>
        <taxon>Caenorhabditis</taxon>
    </lineage>
</organism>
<protein>
    <recommendedName>
        <fullName evidence="4">Nematode cuticle collagen N-terminal domain-containing protein</fullName>
    </recommendedName>
</protein>
<feature type="transmembrane region" description="Helical" evidence="1">
    <location>
        <begin position="18"/>
        <end position="39"/>
    </location>
</feature>
<dbReference type="Proteomes" id="UP001152747">
    <property type="component" value="Unassembled WGS sequence"/>
</dbReference>
<reference evidence="2" key="1">
    <citation type="submission" date="2022-11" db="EMBL/GenBank/DDBJ databases">
        <authorList>
            <person name="Kikuchi T."/>
        </authorList>
    </citation>
    <scope>NUCLEOTIDE SEQUENCE</scope>
    <source>
        <strain evidence="2">PS1010</strain>
    </source>
</reference>
<evidence type="ECO:0000313" key="3">
    <source>
        <dbReference type="Proteomes" id="UP001152747"/>
    </source>
</evidence>
<keyword evidence="1" id="KW-0812">Transmembrane</keyword>
<sequence>MNTSISNFLYKFRFLSDFLAIGGLCFCLIMTIVTLRISIDIVDEINEVRDVFMRKSEEFKMYADDASYLIENGQHHQKYSEMFGILIKS</sequence>
<comment type="caution">
    <text evidence="2">The sequence shown here is derived from an EMBL/GenBank/DDBJ whole genome shotgun (WGS) entry which is preliminary data.</text>
</comment>
<keyword evidence="1" id="KW-0472">Membrane</keyword>
<keyword evidence="3" id="KW-1185">Reference proteome</keyword>
<name>A0A9P1N1Y1_9PELO</name>
<evidence type="ECO:0008006" key="4">
    <source>
        <dbReference type="Google" id="ProtNLM"/>
    </source>
</evidence>
<dbReference type="AlphaFoldDB" id="A0A9P1N1Y1"/>